<dbReference type="Gene3D" id="3.60.15.10">
    <property type="entry name" value="Ribonuclease Z/Hydroxyacylglutathione hydrolase-like"/>
    <property type="match status" value="1"/>
</dbReference>
<dbReference type="InterPro" id="IPR036866">
    <property type="entry name" value="RibonucZ/Hydroxyglut_hydro"/>
</dbReference>
<keyword evidence="1" id="KW-0175">Coiled coil</keyword>
<feature type="domain" description="Metallo-beta-lactamase" evidence="3">
    <location>
        <begin position="22"/>
        <end position="215"/>
    </location>
</feature>
<reference evidence="4 5" key="1">
    <citation type="submission" date="2016-11" db="EMBL/GenBank/DDBJ databases">
        <title>Description of two novel members of the family Erysipelotrichaceae: Ileibacterium lipovorans gen. nov., sp. nov. and Dubosiella newyorkensis, gen. nov., sp. nov.</title>
        <authorList>
            <person name="Cox L.M."/>
            <person name="Sohn J."/>
            <person name="Tyrrell K.L."/>
            <person name="Citron D.M."/>
            <person name="Lawson P.A."/>
            <person name="Patel N.B."/>
            <person name="Iizumi T."/>
            <person name="Perez-Perez G.I."/>
            <person name="Goldstein E.J."/>
            <person name="Blaser M.J."/>
        </authorList>
    </citation>
    <scope>NUCLEOTIDE SEQUENCE [LARGE SCALE GENOMIC DNA]</scope>
    <source>
        <strain evidence="4 5">NYU-BL-A3</strain>
    </source>
</reference>
<dbReference type="PANTHER" id="PTHR47619">
    <property type="entry name" value="METALLO-HYDROLASE YYCJ-RELATED"/>
    <property type="match status" value="1"/>
</dbReference>
<dbReference type="OrthoDB" id="9781189at2"/>
<dbReference type="InterPro" id="IPR001279">
    <property type="entry name" value="Metallo-B-lactamas"/>
</dbReference>
<evidence type="ECO:0000313" key="5">
    <source>
        <dbReference type="Proteomes" id="UP000186341"/>
    </source>
</evidence>
<gene>
    <name evidence="4" type="ORF">BO222_07090</name>
</gene>
<evidence type="ECO:0000256" key="2">
    <source>
        <dbReference type="SAM" id="MobiDB-lite"/>
    </source>
</evidence>
<name>A0A1U7NFN1_9FIRM</name>
<comment type="caution">
    <text evidence="4">The sequence shown here is derived from an EMBL/GenBank/DDBJ whole genome shotgun (WGS) entry which is preliminary data.</text>
</comment>
<evidence type="ECO:0000256" key="1">
    <source>
        <dbReference type="SAM" id="Coils"/>
    </source>
</evidence>
<sequence>MKVSLLNSGSAGNCCIVQSSNTTIMIDCGSPSQKYLRQAMEEVDVSVNDLDAVLITHNHSDHVRWLNMFRQRPVYSYCSLVCRNSKKETLPINHQLIVPDEIFEIRDFTIQSLGLSHDAGNTLGFILTLNTTGEKLVYVTDTGYFPVGYQEDISNADYYIFESNHDPDMLMHTSRPMWTKQRILSDVGHLNNLDASKILAAAVGNRTRKVVLAHISREANTENLALTAFEQSLQSRGYCLHDFDTEAASQFDLTEFGELDDEACRLEAAAHLQIVSNRKEVKQVKQVKKSKEDIRSSDLDSSKYVVKSETTSDVMNSETCGNKQTENLKTDKTDHRNLNQDDLKRINALDSNRPVTVDIKEDCQPQTHSDVCSDKDNVKKMQNANHPSSWISSNSDDSVVLSSETSVTDFYSTTKASKNFETASQPENGFRVISMPESESARRLNQLRELENQNQQKIEKQKKERQEQFFESISLLFD</sequence>
<accession>A0A1U7NFN1</accession>
<organism evidence="4 5">
    <name type="scientific">Ileibacterium valens</name>
    <dbReference type="NCBI Taxonomy" id="1862668"/>
    <lineage>
        <taxon>Bacteria</taxon>
        <taxon>Bacillati</taxon>
        <taxon>Bacillota</taxon>
        <taxon>Erysipelotrichia</taxon>
        <taxon>Erysipelotrichales</taxon>
        <taxon>Erysipelotrichaceae</taxon>
        <taxon>Ileibacterium</taxon>
    </lineage>
</organism>
<dbReference type="SUPFAM" id="SSF56281">
    <property type="entry name" value="Metallo-hydrolase/oxidoreductase"/>
    <property type="match status" value="1"/>
</dbReference>
<proteinExistence type="predicted"/>
<feature type="region of interest" description="Disordered" evidence="2">
    <location>
        <begin position="298"/>
        <end position="340"/>
    </location>
</feature>
<dbReference type="RefSeq" id="WP_075819682.1">
    <property type="nucleotide sequence ID" value="NZ_CAOUMU010000078.1"/>
</dbReference>
<dbReference type="Pfam" id="PF12706">
    <property type="entry name" value="Lactamase_B_2"/>
    <property type="match status" value="1"/>
</dbReference>
<feature type="compositionally biased region" description="Polar residues" evidence="2">
    <location>
        <begin position="308"/>
        <end position="325"/>
    </location>
</feature>
<dbReference type="InterPro" id="IPR052533">
    <property type="entry name" value="WalJ/YycJ-like"/>
</dbReference>
<feature type="compositionally biased region" description="Basic and acidic residues" evidence="2">
    <location>
        <begin position="326"/>
        <end position="340"/>
    </location>
</feature>
<dbReference type="PANTHER" id="PTHR47619:SF1">
    <property type="entry name" value="EXODEOXYRIBONUCLEASE WALJ"/>
    <property type="match status" value="1"/>
</dbReference>
<keyword evidence="5" id="KW-1185">Reference proteome</keyword>
<dbReference type="AlphaFoldDB" id="A0A1U7NFN1"/>
<feature type="region of interest" description="Disordered" evidence="2">
    <location>
        <begin position="361"/>
        <end position="397"/>
    </location>
</feature>
<feature type="coiled-coil region" evidence="1">
    <location>
        <begin position="440"/>
        <end position="468"/>
    </location>
</feature>
<feature type="compositionally biased region" description="Low complexity" evidence="2">
    <location>
        <begin position="388"/>
        <end position="397"/>
    </location>
</feature>
<dbReference type="EMBL" id="MPJW01000139">
    <property type="protein sequence ID" value="OLU39230.1"/>
    <property type="molecule type" value="Genomic_DNA"/>
</dbReference>
<dbReference type="Proteomes" id="UP000186341">
    <property type="component" value="Unassembled WGS sequence"/>
</dbReference>
<evidence type="ECO:0000313" key="4">
    <source>
        <dbReference type="EMBL" id="OLU39230.1"/>
    </source>
</evidence>
<evidence type="ECO:0000259" key="3">
    <source>
        <dbReference type="Pfam" id="PF12706"/>
    </source>
</evidence>
<protein>
    <recommendedName>
        <fullName evidence="3">Metallo-beta-lactamase domain-containing protein</fullName>
    </recommendedName>
</protein>
<dbReference type="GeneID" id="82202959"/>